<organism evidence="1">
    <name type="scientific">Rhizophagus irregularis (strain DAOM 181602 / DAOM 197198 / MUCL 43194)</name>
    <name type="common">Arbuscular mycorrhizal fungus</name>
    <name type="synonym">Glomus intraradices</name>
    <dbReference type="NCBI Taxonomy" id="747089"/>
    <lineage>
        <taxon>Eukaryota</taxon>
        <taxon>Fungi</taxon>
        <taxon>Fungi incertae sedis</taxon>
        <taxon>Mucoromycota</taxon>
        <taxon>Glomeromycotina</taxon>
        <taxon>Glomeromycetes</taxon>
        <taxon>Glomerales</taxon>
        <taxon>Glomeraceae</taxon>
        <taxon>Rhizophagus</taxon>
    </lineage>
</organism>
<accession>U9TT63</accession>
<gene>
    <name evidence="1" type="ORF">GLOINDRAFT_28431</name>
</gene>
<dbReference type="AlphaFoldDB" id="U9TT63"/>
<proteinExistence type="predicted"/>
<reference evidence="1" key="1">
    <citation type="submission" date="2013-07" db="EMBL/GenBank/DDBJ databases">
        <title>The genome of an arbuscular mycorrhizal fungus provides insights into the evolution of the oldest plant symbiosis.</title>
        <authorList>
            <consortium name="DOE Joint Genome Institute"/>
            <person name="Tisserant E."/>
            <person name="Malbreil M."/>
            <person name="Kuo A."/>
            <person name="Kohler A."/>
            <person name="Symeonidi A."/>
            <person name="Balestrini R."/>
            <person name="Charron P."/>
            <person name="Duensing N."/>
            <person name="Frei-dit-Frey N."/>
            <person name="Gianinazzi-Pearson V."/>
            <person name="Gilbert B."/>
            <person name="Handa Y."/>
            <person name="Hijri M."/>
            <person name="Kaul R."/>
            <person name="Kawaguchi M."/>
            <person name="Krajinski F."/>
            <person name="Lammers P."/>
            <person name="Lapierre D."/>
            <person name="Masclaux F.G."/>
            <person name="Murat C."/>
            <person name="Morin E."/>
            <person name="Ndikumana S."/>
            <person name="Pagni M."/>
            <person name="Petitpierre D."/>
            <person name="Requena N."/>
            <person name="Rosikiewicz P."/>
            <person name="Riley R."/>
            <person name="Saito K."/>
            <person name="San Clemente H."/>
            <person name="Shapiro H."/>
            <person name="van Tuinen D."/>
            <person name="Becard G."/>
            <person name="Bonfante P."/>
            <person name="Paszkowski U."/>
            <person name="Shachar-Hill Y."/>
            <person name="Young J.P."/>
            <person name="Sanders I.R."/>
            <person name="Henrissat B."/>
            <person name="Rensing S.A."/>
            <person name="Grigoriev I.V."/>
            <person name="Corradi N."/>
            <person name="Roux C."/>
            <person name="Martin F."/>
        </authorList>
    </citation>
    <scope>NUCLEOTIDE SEQUENCE</scope>
    <source>
        <strain evidence="1">DAOM 197198</strain>
    </source>
</reference>
<evidence type="ECO:0000313" key="1">
    <source>
        <dbReference type="EMBL" id="ESA11310.1"/>
    </source>
</evidence>
<name>U9TT63_RHIID</name>
<sequence length="79" mass="9245">MKKLLIWYKLINQEVNDDEIPAISVKKAVSGPETFINFFEQQNDIMEKIFSLIRKSKGNANLIFTVIIKWGTRNFQIKV</sequence>
<dbReference type="EMBL" id="KI286148">
    <property type="protein sequence ID" value="ESA11310.1"/>
    <property type="molecule type" value="Genomic_DNA"/>
</dbReference>
<dbReference type="HOGENOM" id="CLU_2607214_0_0_1"/>
<protein>
    <submittedName>
        <fullName evidence="1">Uncharacterized protein</fullName>
    </submittedName>
</protein>